<dbReference type="GO" id="GO:0009297">
    <property type="term" value="P:pilus assembly"/>
    <property type="evidence" value="ECO:0007669"/>
    <property type="project" value="InterPro"/>
</dbReference>
<dbReference type="InterPro" id="IPR037257">
    <property type="entry name" value="T2SS_E_N_sf"/>
</dbReference>
<accession>A0A6C0U448</accession>
<dbReference type="Pfam" id="PF00437">
    <property type="entry name" value="T2SSE"/>
    <property type="match status" value="1"/>
</dbReference>
<dbReference type="Gene3D" id="3.30.450.90">
    <property type="match status" value="1"/>
</dbReference>
<evidence type="ECO:0000313" key="8">
    <source>
        <dbReference type="Proteomes" id="UP000477680"/>
    </source>
</evidence>
<evidence type="ECO:0000256" key="2">
    <source>
        <dbReference type="ARBA" id="ARBA00006611"/>
    </source>
</evidence>
<keyword evidence="8" id="KW-1185">Reference proteome</keyword>
<gene>
    <name evidence="7" type="primary">pilB</name>
    <name evidence="7" type="ORF">G3T16_15730</name>
</gene>
<name>A0A6C0U448_9GAMM</name>
<dbReference type="SUPFAM" id="SSF160246">
    <property type="entry name" value="EspE N-terminal domain-like"/>
    <property type="match status" value="1"/>
</dbReference>
<keyword evidence="4" id="KW-0547">Nucleotide-binding</keyword>
<dbReference type="InterPro" id="IPR001482">
    <property type="entry name" value="T2SS/T4SS_dom"/>
</dbReference>
<evidence type="ECO:0000256" key="4">
    <source>
        <dbReference type="ARBA" id="ARBA00022741"/>
    </source>
</evidence>
<evidence type="ECO:0000256" key="3">
    <source>
        <dbReference type="ARBA" id="ARBA00022490"/>
    </source>
</evidence>
<reference evidence="7 8" key="1">
    <citation type="submission" date="2020-02" db="EMBL/GenBank/DDBJ databases">
        <title>Genome sequencing for Kineobactrum sp. M2.</title>
        <authorList>
            <person name="Park S.-J."/>
        </authorList>
    </citation>
    <scope>NUCLEOTIDE SEQUENCE [LARGE SCALE GENOMIC DNA]</scope>
    <source>
        <strain evidence="7 8">M2</strain>
    </source>
</reference>
<keyword evidence="5" id="KW-0067">ATP-binding</keyword>
<dbReference type="GO" id="GO:0005886">
    <property type="term" value="C:plasma membrane"/>
    <property type="evidence" value="ECO:0007669"/>
    <property type="project" value="TreeGrafter"/>
</dbReference>
<dbReference type="PROSITE" id="PS00662">
    <property type="entry name" value="T2SP_E"/>
    <property type="match status" value="1"/>
</dbReference>
<evidence type="ECO:0000259" key="6">
    <source>
        <dbReference type="PROSITE" id="PS00662"/>
    </source>
</evidence>
<dbReference type="GO" id="GO:0016887">
    <property type="term" value="F:ATP hydrolysis activity"/>
    <property type="evidence" value="ECO:0007669"/>
    <property type="project" value="InterPro"/>
</dbReference>
<dbReference type="NCBIfam" id="TIGR02538">
    <property type="entry name" value="type_IV_pilB"/>
    <property type="match status" value="1"/>
</dbReference>
<dbReference type="GO" id="GO:0005737">
    <property type="term" value="C:cytoplasm"/>
    <property type="evidence" value="ECO:0007669"/>
    <property type="project" value="UniProtKB-SubCell"/>
</dbReference>
<dbReference type="InterPro" id="IPR003593">
    <property type="entry name" value="AAA+_ATPase"/>
</dbReference>
<dbReference type="Gene3D" id="3.30.300.160">
    <property type="entry name" value="Type II secretion system, protein E, N-terminal domain"/>
    <property type="match status" value="1"/>
</dbReference>
<dbReference type="InterPro" id="IPR007831">
    <property type="entry name" value="T2SS_GspE_N"/>
</dbReference>
<dbReference type="CDD" id="cd01129">
    <property type="entry name" value="PulE-GspE-like"/>
    <property type="match status" value="1"/>
</dbReference>
<feature type="domain" description="Bacterial type II secretion system protein E" evidence="6">
    <location>
        <begin position="390"/>
        <end position="404"/>
    </location>
</feature>
<protein>
    <submittedName>
        <fullName evidence="7">Type IV-A pilus assembly ATPase PilB</fullName>
    </submittedName>
</protein>
<evidence type="ECO:0000256" key="5">
    <source>
        <dbReference type="ARBA" id="ARBA00022840"/>
    </source>
</evidence>
<dbReference type="SUPFAM" id="SSF52540">
    <property type="entry name" value="P-loop containing nucleoside triphosphate hydrolases"/>
    <property type="match status" value="1"/>
</dbReference>
<dbReference type="AlphaFoldDB" id="A0A6C0U448"/>
<dbReference type="KEGG" id="kim:G3T16_15730"/>
<dbReference type="Proteomes" id="UP000477680">
    <property type="component" value="Chromosome"/>
</dbReference>
<dbReference type="SMART" id="SM00382">
    <property type="entry name" value="AAA"/>
    <property type="match status" value="1"/>
</dbReference>
<dbReference type="FunFam" id="3.40.50.300:FF:000398">
    <property type="entry name" value="Type IV pilus assembly ATPase PilB"/>
    <property type="match status" value="1"/>
</dbReference>
<dbReference type="InterPro" id="IPR027417">
    <property type="entry name" value="P-loop_NTPase"/>
</dbReference>
<dbReference type="FunFam" id="3.30.450.90:FF:000001">
    <property type="entry name" value="Type II secretion system ATPase GspE"/>
    <property type="match status" value="1"/>
</dbReference>
<dbReference type="PANTHER" id="PTHR30258">
    <property type="entry name" value="TYPE II SECRETION SYSTEM PROTEIN GSPE-RELATED"/>
    <property type="match status" value="1"/>
</dbReference>
<comment type="similarity">
    <text evidence="2">Belongs to the GSP E family.</text>
</comment>
<dbReference type="PANTHER" id="PTHR30258:SF1">
    <property type="entry name" value="PROTEIN TRANSPORT PROTEIN HOFB HOMOLOG"/>
    <property type="match status" value="1"/>
</dbReference>
<dbReference type="EMBL" id="CP048711">
    <property type="protein sequence ID" value="QIB66623.1"/>
    <property type="molecule type" value="Genomic_DNA"/>
</dbReference>
<organism evidence="7 8">
    <name type="scientific">Kineobactrum salinum</name>
    <dbReference type="NCBI Taxonomy" id="2708301"/>
    <lineage>
        <taxon>Bacteria</taxon>
        <taxon>Pseudomonadati</taxon>
        <taxon>Pseudomonadota</taxon>
        <taxon>Gammaproteobacteria</taxon>
        <taxon>Cellvibrionales</taxon>
        <taxon>Halieaceae</taxon>
        <taxon>Kineobactrum</taxon>
    </lineage>
</organism>
<keyword evidence="3" id="KW-0963">Cytoplasm</keyword>
<comment type="subcellular location">
    <subcellularLocation>
        <location evidence="1">Cytoplasm</location>
    </subcellularLocation>
</comment>
<dbReference type="RefSeq" id="WP_163496057.1">
    <property type="nucleotide sequence ID" value="NZ_CP048711.1"/>
</dbReference>
<dbReference type="Gene3D" id="3.40.50.300">
    <property type="entry name" value="P-loop containing nucleotide triphosphate hydrolases"/>
    <property type="match status" value="1"/>
</dbReference>
<dbReference type="GO" id="GO:0005524">
    <property type="term" value="F:ATP binding"/>
    <property type="evidence" value="ECO:0007669"/>
    <property type="project" value="UniProtKB-KW"/>
</dbReference>
<dbReference type="Pfam" id="PF05157">
    <property type="entry name" value="MshEN"/>
    <property type="match status" value="1"/>
</dbReference>
<proteinExistence type="inferred from homology"/>
<sequence>MNERAIGQLSGLAGRLVVEGLLNAEHAKEAQREAAYERVPLVKYLVDKLNLDSQRIAEVASLEFGVPLFDINAFSRASLPIGLVDVNLVSKHHALPLFRRGNRLFIAVSDPTNLAALDEIKFHTGINTDAILVEERALSKVITEWVETHESLAEGLGDLGNEDFENIDIGSGEERDAEENSDAVDETPIVRFINKVLIDAIKQGASDIHFEPYEKNYRVRFRTDGILREVVKPPKNLSARMAARLKIMSQMDISERRMPQDGRIQMKLSRNRAIDFRVNTLPTLFGEKVVLRILDPSSAQMGIDALGYEEEQKEMYLDALSKPQGMILVTGPTGSGKTVSLYTGINLLNQPERNISTAEDPVEINMEGVNQVHVNPKVGLNFAEALRSFLRQDPDVIMVGEIRDLETAEIAIKAAQTGHLVLSTLHTNSAAETVTRLLNIGVPSFNLATSVNLIIAQRLARRLCKDCSEPADDIPHSVLLKEGFTEELLAQATIKRAVGCANCTDGYKGRVGIYEVVRITPSIAQLILAQGNAMEIHKQARAEGFNDLRTSALIKVASGVTSLEEVNRVTTD</sequence>
<evidence type="ECO:0000313" key="7">
    <source>
        <dbReference type="EMBL" id="QIB66623.1"/>
    </source>
</evidence>
<dbReference type="InterPro" id="IPR013374">
    <property type="entry name" value="ATPase_typ4_pilus-assembl_PilB"/>
</dbReference>
<evidence type="ECO:0000256" key="1">
    <source>
        <dbReference type="ARBA" id="ARBA00004496"/>
    </source>
</evidence>